<organism evidence="2 3">
    <name type="scientific">Spiribacter salinus</name>
    <dbReference type="NCBI Taxonomy" id="1335746"/>
    <lineage>
        <taxon>Bacteria</taxon>
        <taxon>Pseudomonadati</taxon>
        <taxon>Pseudomonadota</taxon>
        <taxon>Gammaproteobacteria</taxon>
        <taxon>Chromatiales</taxon>
        <taxon>Ectothiorhodospiraceae</taxon>
        <taxon>Spiribacter</taxon>
    </lineage>
</organism>
<accession>A0A540VPJ9</accession>
<name>A0A540VPJ9_9GAMM</name>
<dbReference type="EMBL" id="VIFK01000160">
    <property type="protein sequence ID" value="TQE98648.1"/>
    <property type="molecule type" value="Genomic_DNA"/>
</dbReference>
<evidence type="ECO:0000256" key="1">
    <source>
        <dbReference type="SAM" id="MobiDB-lite"/>
    </source>
</evidence>
<feature type="region of interest" description="Disordered" evidence="1">
    <location>
        <begin position="63"/>
        <end position="88"/>
    </location>
</feature>
<dbReference type="AlphaFoldDB" id="A0A540VPJ9"/>
<evidence type="ECO:0000313" key="2">
    <source>
        <dbReference type="EMBL" id="TQE98648.1"/>
    </source>
</evidence>
<sequence>MSTEGKTKKRVYRVRDRDGNVRMVWAFNRSQAINHVSEGDYSANVASQAEIIQMVRQGVPEEVAGENRVKDEPLSEASVAKIREGGAA</sequence>
<gene>
    <name evidence="2" type="ORF">FKY71_12735</name>
</gene>
<proteinExistence type="predicted"/>
<reference evidence="2 3" key="1">
    <citation type="submission" date="2019-06" db="EMBL/GenBank/DDBJ databases">
        <title>Metagenome assembled Genome of Spiribacter salinus SL48-SHIP from the microbial mat of Salt Lake 48 (Novosibirsk region, Russia).</title>
        <authorList>
            <person name="Shipova A."/>
            <person name="Rozanov A.S."/>
            <person name="Bryanskaya A.V."/>
            <person name="Peltek S.E."/>
        </authorList>
    </citation>
    <scope>NUCLEOTIDE SEQUENCE [LARGE SCALE GENOMIC DNA]</scope>
    <source>
        <strain evidence="2">SL48-SHIP-2</strain>
    </source>
</reference>
<dbReference type="Proteomes" id="UP000315400">
    <property type="component" value="Unassembled WGS sequence"/>
</dbReference>
<evidence type="ECO:0000313" key="3">
    <source>
        <dbReference type="Proteomes" id="UP000315400"/>
    </source>
</evidence>
<comment type="caution">
    <text evidence="2">The sequence shown here is derived from an EMBL/GenBank/DDBJ whole genome shotgun (WGS) entry which is preliminary data.</text>
</comment>
<protein>
    <submittedName>
        <fullName evidence="2">Uncharacterized protein</fullName>
    </submittedName>
</protein>